<evidence type="ECO:0000259" key="2">
    <source>
        <dbReference type="Pfam" id="PF14111"/>
    </source>
</evidence>
<proteinExistence type="predicted"/>
<dbReference type="InterPro" id="IPR025558">
    <property type="entry name" value="DUF4283"/>
</dbReference>
<comment type="caution">
    <text evidence="4">The sequence shown here is derived from an EMBL/GenBank/DDBJ whole genome shotgun (WGS) entry which is preliminary data.</text>
</comment>
<dbReference type="EMBL" id="JAAMPC010000004">
    <property type="protein sequence ID" value="KAG2314292.1"/>
    <property type="molecule type" value="Genomic_DNA"/>
</dbReference>
<feature type="compositionally biased region" description="Basic and acidic residues" evidence="1">
    <location>
        <begin position="251"/>
        <end position="278"/>
    </location>
</feature>
<dbReference type="Pfam" id="PF14111">
    <property type="entry name" value="DUF4283"/>
    <property type="match status" value="1"/>
</dbReference>
<evidence type="ECO:0000313" key="4">
    <source>
        <dbReference type="EMBL" id="KAG2314292.1"/>
    </source>
</evidence>
<dbReference type="OrthoDB" id="1695837at2759"/>
<dbReference type="Proteomes" id="UP000886595">
    <property type="component" value="Unassembled WGS sequence"/>
</dbReference>
<evidence type="ECO:0000313" key="5">
    <source>
        <dbReference type="Proteomes" id="UP000886595"/>
    </source>
</evidence>
<feature type="domain" description="Zinc knuckle CX2CX4HX4C" evidence="3">
    <location>
        <begin position="171"/>
        <end position="215"/>
    </location>
</feature>
<feature type="domain" description="DUF4283" evidence="2">
    <location>
        <begin position="40"/>
        <end position="115"/>
    </location>
</feature>
<organism evidence="4 5">
    <name type="scientific">Brassica carinata</name>
    <name type="common">Ethiopian mustard</name>
    <name type="synonym">Abyssinian cabbage</name>
    <dbReference type="NCBI Taxonomy" id="52824"/>
    <lineage>
        <taxon>Eukaryota</taxon>
        <taxon>Viridiplantae</taxon>
        <taxon>Streptophyta</taxon>
        <taxon>Embryophyta</taxon>
        <taxon>Tracheophyta</taxon>
        <taxon>Spermatophyta</taxon>
        <taxon>Magnoliopsida</taxon>
        <taxon>eudicotyledons</taxon>
        <taxon>Gunneridae</taxon>
        <taxon>Pentapetalae</taxon>
        <taxon>rosids</taxon>
        <taxon>malvids</taxon>
        <taxon>Brassicales</taxon>
        <taxon>Brassicaceae</taxon>
        <taxon>Brassiceae</taxon>
        <taxon>Brassica</taxon>
    </lineage>
</organism>
<dbReference type="PANTHER" id="PTHR31286">
    <property type="entry name" value="GLYCINE-RICH CELL WALL STRUCTURAL PROTEIN 1.8-LIKE"/>
    <property type="match status" value="1"/>
</dbReference>
<keyword evidence="5" id="KW-1185">Reference proteome</keyword>
<reference evidence="4 5" key="1">
    <citation type="submission" date="2020-02" db="EMBL/GenBank/DDBJ databases">
        <authorList>
            <person name="Ma Q."/>
            <person name="Huang Y."/>
            <person name="Song X."/>
            <person name="Pei D."/>
        </authorList>
    </citation>
    <scope>NUCLEOTIDE SEQUENCE [LARGE SCALE GENOMIC DNA]</scope>
    <source>
        <strain evidence="4">Sxm20200214</strain>
        <tissue evidence="4">Leaf</tissue>
    </source>
</reference>
<dbReference type="Pfam" id="PF14392">
    <property type="entry name" value="zf-CCHC_4"/>
    <property type="match status" value="1"/>
</dbReference>
<name>A0A8X8AYA4_BRACI</name>
<dbReference type="InterPro" id="IPR040256">
    <property type="entry name" value="At4g02000-like"/>
</dbReference>
<evidence type="ECO:0000259" key="3">
    <source>
        <dbReference type="Pfam" id="PF14392"/>
    </source>
</evidence>
<protein>
    <recommendedName>
        <fullName evidence="6">DUF4283 domain-containing protein</fullName>
    </recommendedName>
</protein>
<accession>A0A8X8AYA4</accession>
<feature type="region of interest" description="Disordered" evidence="1">
    <location>
        <begin position="248"/>
        <end position="278"/>
    </location>
</feature>
<evidence type="ECO:0000256" key="1">
    <source>
        <dbReference type="SAM" id="MobiDB-lite"/>
    </source>
</evidence>
<dbReference type="AlphaFoldDB" id="A0A8X8AYA4"/>
<gene>
    <name evidence="4" type="ORF">Bca52824_017414</name>
</gene>
<sequence length="561" mass="63015">MSQSQWMVKSGGKKTEMAKPRIKISVPRFDNSKLIAGYAKTLIGRCMNPLKQDMKILLFMLPRIWQVEGRVIGSDLGLGRFQFAFESEEDIIEVLKMETFHSDYWMVPLVRWKPILDVNYPSKITFWVRVLDVPLQYWAVSTFQSVGEALGQVQGEVDLMEGRVRVELDGFKPLVFSMEVDFDEGVELVVNLRYEKLFGFCKECFFMTHDQMKCPTLVSAVEEGPAMVESKPERGSHVTSYKAVVSNGKESGGEHRDVHHVPSREVKDGNKGKGIVRDKQGSYRSDIGAYRAYKERFPRGSGEGSSRGGRHLGYGAHRGQHERFSINSRGLRNLRPVEEGRDLSDPQKLMLDAFKGAKQLLKVTQEMQSSVLNDGDHSKARKSLHFDEEVAAILPDVSLQEDSKSLRMVVQKPLVGEVLSGEEALKEDFENENQSFLDDANLMLEGVLLSDSELLDVEWEEGEVPEFMEDEENVAVDEEVGELAETGSIIEDNRVKEDNKAKTSKKKGLKTGLFGGTTKRRLVQDFISPRKNKISKGPTKNGDNGNGNGKKVSAKPKEGNE</sequence>
<dbReference type="InterPro" id="IPR025836">
    <property type="entry name" value="Zn_knuckle_CX2CX4HX4C"/>
</dbReference>
<dbReference type="PANTHER" id="PTHR31286:SF163">
    <property type="entry name" value="ZINC KNUCKLE CX2CX4HX4C DOMAIN-CONTAINING PROTEIN"/>
    <property type="match status" value="1"/>
</dbReference>
<feature type="region of interest" description="Disordered" evidence="1">
    <location>
        <begin position="494"/>
        <end position="561"/>
    </location>
</feature>
<evidence type="ECO:0008006" key="6">
    <source>
        <dbReference type="Google" id="ProtNLM"/>
    </source>
</evidence>